<dbReference type="OrthoDB" id="318194at2"/>
<feature type="region of interest" description="Disordered" evidence="1">
    <location>
        <begin position="320"/>
        <end position="400"/>
    </location>
</feature>
<keyword evidence="3" id="KW-1185">Reference proteome</keyword>
<name>N1WAR1_9LEPT</name>
<proteinExistence type="predicted"/>
<sequence>MKIEAIYKYFLLTPTTHLPVVDESGELIGLLSRKLIQMEMADLSSSEREYSQLPESFLETTMPESFFQYFQRQKSIPVLAKTGEKKEEWDKVQLLAGLGKLVAAQRPPEETPSPEKKQELEQSSRFWFMELILQNFPDGLLATDLEGNSVFYNETFEQNILPKKYFRDSILQAERLLKEMSKNLLADYLKSNELRLDGNLPFSLQTYRTELECTVRIIVLKQGSKIVGYLYHFVTPRAVLGRQDESGLEFPSVQDAFFQKFPLETMLKEVESSFIFHSLKRNQDNISHTALELGVPRTTLQNRIKFLDLQSRYALSKENPIPRKKTISTASSEEKSATEPKDTDSVGLKKQNPKTTKIASKRVSAKKSDPSAGKRNSLSKKKSSSKTSSSKPAAKKRKSH</sequence>
<dbReference type="SUPFAM" id="SSF46689">
    <property type="entry name" value="Homeodomain-like"/>
    <property type="match status" value="1"/>
</dbReference>
<dbReference type="STRING" id="1218598.LEP1GSC060_0491"/>
<protein>
    <submittedName>
        <fullName evidence="2">Transcriptional regulator, Fis family</fullName>
    </submittedName>
</protein>
<organism evidence="2 3">
    <name type="scientific">Leptospira weilii serovar Ranarum str. ICFT</name>
    <dbReference type="NCBI Taxonomy" id="1218598"/>
    <lineage>
        <taxon>Bacteria</taxon>
        <taxon>Pseudomonadati</taxon>
        <taxon>Spirochaetota</taxon>
        <taxon>Spirochaetia</taxon>
        <taxon>Leptospirales</taxon>
        <taxon>Leptospiraceae</taxon>
        <taxon>Leptospira</taxon>
    </lineage>
</organism>
<evidence type="ECO:0000313" key="2">
    <source>
        <dbReference type="EMBL" id="EMY75990.1"/>
    </source>
</evidence>
<dbReference type="InterPro" id="IPR009057">
    <property type="entry name" value="Homeodomain-like_sf"/>
</dbReference>
<reference evidence="2" key="1">
    <citation type="submission" date="2013-03" db="EMBL/GenBank/DDBJ databases">
        <authorList>
            <person name="Harkins D.M."/>
            <person name="Durkin A.S."/>
            <person name="Brinkac L.M."/>
            <person name="Haft D.H."/>
            <person name="Selengut J.D."/>
            <person name="Sanka R."/>
            <person name="DePew J."/>
            <person name="Purushe J."/>
            <person name="Hartskeerl R.A."/>
            <person name="Ahmed A."/>
            <person name="van der Linden H."/>
            <person name="Goris M.G.A."/>
            <person name="Vinetz J.M."/>
            <person name="Sutton G.G."/>
            <person name="Nierman W.C."/>
            <person name="Fouts D.E."/>
        </authorList>
    </citation>
    <scope>NUCLEOTIDE SEQUENCE [LARGE SCALE GENOMIC DNA]</scope>
    <source>
        <strain evidence="2">ICFT</strain>
    </source>
</reference>
<dbReference type="Gene3D" id="1.10.10.60">
    <property type="entry name" value="Homeodomain-like"/>
    <property type="match status" value="1"/>
</dbReference>
<evidence type="ECO:0000313" key="3">
    <source>
        <dbReference type="Proteomes" id="UP000012313"/>
    </source>
</evidence>
<gene>
    <name evidence="2" type="ORF">LEP1GSC060_0491</name>
</gene>
<evidence type="ECO:0000256" key="1">
    <source>
        <dbReference type="SAM" id="MobiDB-lite"/>
    </source>
</evidence>
<comment type="caution">
    <text evidence="2">The sequence shown here is derived from an EMBL/GenBank/DDBJ whole genome shotgun (WGS) entry which is preliminary data.</text>
</comment>
<dbReference type="Proteomes" id="UP000012313">
    <property type="component" value="Unassembled WGS sequence"/>
</dbReference>
<accession>N1WAR1</accession>
<dbReference type="RefSeq" id="WP_003010851.1">
    <property type="nucleotide sequence ID" value="NZ_AOHC02000057.1"/>
</dbReference>
<feature type="compositionally biased region" description="Basic and acidic residues" evidence="1">
    <location>
        <begin position="332"/>
        <end position="344"/>
    </location>
</feature>
<dbReference type="AlphaFoldDB" id="N1WAR1"/>
<dbReference type="EMBL" id="AOHC02000057">
    <property type="protein sequence ID" value="EMY75990.1"/>
    <property type="molecule type" value="Genomic_DNA"/>
</dbReference>